<keyword evidence="12 13" id="KW-0119">Carbohydrate metabolism</keyword>
<feature type="binding site" evidence="13">
    <location>
        <position position="284"/>
    </location>
    <ligand>
        <name>K(+)</name>
        <dbReference type="ChEBI" id="CHEBI:29103"/>
    </ligand>
</feature>
<dbReference type="InterPro" id="IPR011611">
    <property type="entry name" value="PfkB_dom"/>
</dbReference>
<dbReference type="EMBL" id="CP015772">
    <property type="protein sequence ID" value="ANH84107.1"/>
    <property type="molecule type" value="Genomic_DNA"/>
</dbReference>
<evidence type="ECO:0000256" key="7">
    <source>
        <dbReference type="ARBA" id="ARBA00022741"/>
    </source>
</evidence>
<comment type="cofactor">
    <cofactor evidence="13">
        <name>Mg(2+)</name>
        <dbReference type="ChEBI" id="CHEBI:18420"/>
    </cofactor>
    <text evidence="13">Requires a divalent cation, most likely magnesium in vivo, as an electrophilic catalyst to aid phosphoryl group transfer. It is the chelate of the metal and the nucleotide that is the actual substrate.</text>
</comment>
<keyword evidence="9 13" id="KW-0067">ATP-binding</keyword>
<feature type="binding site" evidence="13">
    <location>
        <position position="287"/>
    </location>
    <ligand>
        <name>K(+)</name>
        <dbReference type="ChEBI" id="CHEBI:29103"/>
    </ligand>
</feature>
<feature type="binding site" evidence="13">
    <location>
        <begin position="41"/>
        <end position="45"/>
    </location>
    <ligand>
        <name>substrate</name>
    </ligand>
</feature>
<feature type="binding site" evidence="13">
    <location>
        <position position="186"/>
    </location>
    <ligand>
        <name>ATP</name>
        <dbReference type="ChEBI" id="CHEBI:30616"/>
    </ligand>
</feature>
<dbReference type="InterPro" id="IPR011877">
    <property type="entry name" value="Ribokinase"/>
</dbReference>
<comment type="subcellular location">
    <subcellularLocation>
        <location evidence="13">Cytoplasm</location>
    </subcellularLocation>
</comment>
<dbReference type="PROSITE" id="PS00584">
    <property type="entry name" value="PFKB_KINASES_2"/>
    <property type="match status" value="1"/>
</dbReference>
<feature type="binding site" evidence="13">
    <location>
        <position position="142"/>
    </location>
    <ligand>
        <name>substrate</name>
    </ligand>
</feature>
<dbReference type="OrthoDB" id="9775849at2"/>
<feature type="binding site" evidence="13">
    <location>
        <begin position="253"/>
        <end position="254"/>
    </location>
    <ligand>
        <name>ATP</name>
        <dbReference type="ChEBI" id="CHEBI:30616"/>
    </ligand>
</feature>
<dbReference type="CDD" id="cd01174">
    <property type="entry name" value="ribokinase"/>
    <property type="match status" value="1"/>
</dbReference>
<comment type="pathway">
    <text evidence="13">Carbohydrate metabolism; D-ribose degradation; D-ribose 5-phosphate from beta-D-ribopyranose: step 2/2.</text>
</comment>
<comment type="similarity">
    <text evidence="1">Belongs to the carbohydrate kinase pfkB family.</text>
</comment>
<dbReference type="Pfam" id="PF00294">
    <property type="entry name" value="PfkB"/>
    <property type="match status" value="1"/>
</dbReference>
<evidence type="ECO:0000256" key="6">
    <source>
        <dbReference type="ARBA" id="ARBA00022723"/>
    </source>
</evidence>
<comment type="similarity">
    <text evidence="13">Belongs to the carbohydrate kinase PfkB family. Ribokinase subfamily.</text>
</comment>
<comment type="caution">
    <text evidence="13">Lacks conserved residue(s) required for the propagation of feature annotation.</text>
</comment>
<dbReference type="GO" id="GO:0005524">
    <property type="term" value="F:ATP binding"/>
    <property type="evidence" value="ECO:0007669"/>
    <property type="project" value="UniProtKB-UniRule"/>
</dbReference>
<dbReference type="Gene3D" id="3.40.1190.20">
    <property type="match status" value="1"/>
</dbReference>
<keyword evidence="11 13" id="KW-0630">Potassium</keyword>
<dbReference type="GO" id="GO:0004747">
    <property type="term" value="F:ribokinase activity"/>
    <property type="evidence" value="ECO:0007669"/>
    <property type="project" value="UniProtKB-UniRule"/>
</dbReference>
<comment type="activity regulation">
    <text evidence="13">Activated by a monovalent cation that binds near, but not in, the active site. The most likely occupant of the site in vivo is potassium. Ion binding induces a conformational change that may alter substrate affinity.</text>
</comment>
<accession>A0A1A9I8W3</accession>
<dbReference type="KEGG" id="nia:A8C56_20730"/>
<dbReference type="RefSeq" id="WP_067762370.1">
    <property type="nucleotide sequence ID" value="NZ_CP015772.1"/>
</dbReference>
<dbReference type="FunFam" id="3.40.1190.20:FF:000012">
    <property type="entry name" value="Ribokinase"/>
    <property type="match status" value="1"/>
</dbReference>
<organism evidence="15 16">
    <name type="scientific">Niabella ginsenosidivorans</name>
    <dbReference type="NCBI Taxonomy" id="1176587"/>
    <lineage>
        <taxon>Bacteria</taxon>
        <taxon>Pseudomonadati</taxon>
        <taxon>Bacteroidota</taxon>
        <taxon>Chitinophagia</taxon>
        <taxon>Chitinophagales</taxon>
        <taxon>Chitinophagaceae</taxon>
        <taxon>Niabella</taxon>
    </lineage>
</organism>
<evidence type="ECO:0000256" key="8">
    <source>
        <dbReference type="ARBA" id="ARBA00022777"/>
    </source>
</evidence>
<feature type="domain" description="Carbohydrate kinase PfkB" evidence="14">
    <location>
        <begin position="4"/>
        <end position="295"/>
    </location>
</feature>
<dbReference type="AlphaFoldDB" id="A0A1A9I8W3"/>
<evidence type="ECO:0000256" key="1">
    <source>
        <dbReference type="ARBA" id="ARBA00005380"/>
    </source>
</evidence>
<dbReference type="STRING" id="1176587.A8C56_20730"/>
<dbReference type="NCBIfam" id="TIGR02152">
    <property type="entry name" value="D_ribokin_bact"/>
    <property type="match status" value="1"/>
</dbReference>
<dbReference type="UniPathway" id="UPA00916">
    <property type="reaction ID" value="UER00889"/>
</dbReference>
<evidence type="ECO:0000256" key="2">
    <source>
        <dbReference type="ARBA" id="ARBA00012035"/>
    </source>
</evidence>
<comment type="function">
    <text evidence="13">Catalyzes the phosphorylation of ribose at O-5 in a reaction requiring ATP and magnesium. The resulting D-ribose-5-phosphate can then be used either for sythesis of nucleotides, histidine, and tryptophan, or as a component of the pentose phosphate pathway.</text>
</comment>
<dbReference type="GO" id="GO:0019303">
    <property type="term" value="P:D-ribose catabolic process"/>
    <property type="evidence" value="ECO:0007669"/>
    <property type="project" value="UniProtKB-UniRule"/>
</dbReference>
<protein>
    <recommendedName>
        <fullName evidence="3 13">Ribokinase</fullName>
        <shortName evidence="13">RK</shortName>
        <ecNumber evidence="2 13">2.7.1.15</ecNumber>
    </recommendedName>
</protein>
<feature type="binding site" evidence="13">
    <location>
        <position position="248"/>
    </location>
    <ligand>
        <name>K(+)</name>
        <dbReference type="ChEBI" id="CHEBI:29103"/>
    </ligand>
</feature>
<evidence type="ECO:0000256" key="4">
    <source>
        <dbReference type="ARBA" id="ARBA00022490"/>
    </source>
</evidence>
<dbReference type="PANTHER" id="PTHR10584">
    <property type="entry name" value="SUGAR KINASE"/>
    <property type="match status" value="1"/>
</dbReference>
<dbReference type="PROSITE" id="PS00583">
    <property type="entry name" value="PFKB_KINASES_1"/>
    <property type="match status" value="1"/>
</dbReference>
<evidence type="ECO:0000256" key="13">
    <source>
        <dbReference type="HAMAP-Rule" id="MF_01987"/>
    </source>
</evidence>
<dbReference type="SUPFAM" id="SSF53613">
    <property type="entry name" value="Ribokinase-like"/>
    <property type="match status" value="1"/>
</dbReference>
<evidence type="ECO:0000313" key="15">
    <source>
        <dbReference type="EMBL" id="ANH84107.1"/>
    </source>
</evidence>
<comment type="subunit">
    <text evidence="13">Homodimer.</text>
</comment>
<feature type="active site" description="Proton acceptor" evidence="13">
    <location>
        <position position="254"/>
    </location>
</feature>
<feature type="binding site" evidence="13">
    <location>
        <position position="293"/>
    </location>
    <ligand>
        <name>K(+)</name>
        <dbReference type="ChEBI" id="CHEBI:29103"/>
    </ligand>
</feature>
<keyword evidence="10 13" id="KW-0460">Magnesium</keyword>
<evidence type="ECO:0000313" key="16">
    <source>
        <dbReference type="Proteomes" id="UP000077667"/>
    </source>
</evidence>
<dbReference type="InterPro" id="IPR002139">
    <property type="entry name" value="Ribo/fructo_kinase"/>
</dbReference>
<comment type="catalytic activity">
    <reaction evidence="13">
        <text>D-ribose + ATP = D-ribose 5-phosphate + ADP + H(+)</text>
        <dbReference type="Rhea" id="RHEA:13697"/>
        <dbReference type="ChEBI" id="CHEBI:15378"/>
        <dbReference type="ChEBI" id="CHEBI:30616"/>
        <dbReference type="ChEBI" id="CHEBI:47013"/>
        <dbReference type="ChEBI" id="CHEBI:78346"/>
        <dbReference type="ChEBI" id="CHEBI:456216"/>
        <dbReference type="EC" id="2.7.1.15"/>
    </reaction>
</comment>
<feature type="binding site" evidence="13">
    <location>
        <position position="289"/>
    </location>
    <ligand>
        <name>K(+)</name>
        <dbReference type="ChEBI" id="CHEBI:29103"/>
    </ligand>
</feature>
<keyword evidence="8 13" id="KW-0418">Kinase</keyword>
<dbReference type="InterPro" id="IPR002173">
    <property type="entry name" value="Carboh/pur_kinase_PfkB_CS"/>
</dbReference>
<dbReference type="EC" id="2.7.1.15" evidence="2 13"/>
<reference evidence="15 16" key="1">
    <citation type="submission" date="2016-05" db="EMBL/GenBank/DDBJ databases">
        <title>Niabella ginsenosidivorans BS26 whole genome sequencing.</title>
        <authorList>
            <person name="Im W.T."/>
            <person name="Siddiqi M.Z."/>
        </authorList>
    </citation>
    <scope>NUCLEOTIDE SEQUENCE [LARGE SCALE GENOMIC DNA]</scope>
    <source>
        <strain evidence="15 16">BS26</strain>
    </source>
</reference>
<evidence type="ECO:0000256" key="11">
    <source>
        <dbReference type="ARBA" id="ARBA00022958"/>
    </source>
</evidence>
<evidence type="ECO:0000256" key="5">
    <source>
        <dbReference type="ARBA" id="ARBA00022679"/>
    </source>
</evidence>
<sequence length="317" mass="33030">MEKKKIVVVGSSNMDMVVKTNHIPVPGETVLSGSFFMNPGGKGANQAVAIARLGGEVSFISKMGNDVFGKQFIQLFSDEGIDTRYILSDEELPSGVALITVDDAGENSIVVASGANSNLLVKDLDGARDAISKAAILLVQLEIPMDTVTAAVQFAHQNGVKVILNPAPANVLSQELLEAVYILTPNKTEASMISGITVTDLASAEEAAKRICSKGAKNVVVTMGALGAVICENGACSLVPTRKVETIDTTAAGDVFNGALAVAVSENKSLKEAVDFACGGAAISVTRMGAQASIPYRTELIAQELQPGRYSNVDKET</sequence>
<evidence type="ECO:0000256" key="9">
    <source>
        <dbReference type="ARBA" id="ARBA00022840"/>
    </source>
</evidence>
<evidence type="ECO:0000256" key="12">
    <source>
        <dbReference type="ARBA" id="ARBA00023277"/>
    </source>
</evidence>
<feature type="binding site" evidence="13">
    <location>
        <begin position="13"/>
        <end position="15"/>
    </location>
    <ligand>
        <name>substrate</name>
    </ligand>
</feature>
<dbReference type="GO" id="GO:0005829">
    <property type="term" value="C:cytosol"/>
    <property type="evidence" value="ECO:0007669"/>
    <property type="project" value="TreeGrafter"/>
</dbReference>
<dbReference type="NCBIfam" id="NF008353">
    <property type="entry name" value="PRK11142.1"/>
    <property type="match status" value="1"/>
</dbReference>
<evidence type="ECO:0000256" key="10">
    <source>
        <dbReference type="ARBA" id="ARBA00022842"/>
    </source>
</evidence>
<keyword evidence="16" id="KW-1185">Reference proteome</keyword>
<feature type="binding site" evidence="13">
    <location>
        <begin position="222"/>
        <end position="227"/>
    </location>
    <ligand>
        <name>ATP</name>
        <dbReference type="ChEBI" id="CHEBI:30616"/>
    </ligand>
</feature>
<dbReference type="HAMAP" id="MF_01987">
    <property type="entry name" value="Ribokinase"/>
    <property type="match status" value="1"/>
</dbReference>
<keyword evidence="7 13" id="KW-0547">Nucleotide-binding</keyword>
<keyword evidence="5 13" id="KW-0808">Transferase</keyword>
<feature type="binding site" evidence="13">
    <location>
        <position position="254"/>
    </location>
    <ligand>
        <name>substrate</name>
    </ligand>
</feature>
<dbReference type="GO" id="GO:0046872">
    <property type="term" value="F:metal ion binding"/>
    <property type="evidence" value="ECO:0007669"/>
    <property type="project" value="UniProtKB-KW"/>
</dbReference>
<dbReference type="Proteomes" id="UP000077667">
    <property type="component" value="Chromosome"/>
</dbReference>
<proteinExistence type="inferred from homology"/>
<evidence type="ECO:0000259" key="14">
    <source>
        <dbReference type="Pfam" id="PF00294"/>
    </source>
</evidence>
<feature type="binding site" evidence="13">
    <location>
        <position position="250"/>
    </location>
    <ligand>
        <name>K(+)</name>
        <dbReference type="ChEBI" id="CHEBI:29103"/>
    </ligand>
</feature>
<dbReference type="PANTHER" id="PTHR10584:SF166">
    <property type="entry name" value="RIBOKINASE"/>
    <property type="match status" value="1"/>
</dbReference>
<evidence type="ECO:0000256" key="3">
    <source>
        <dbReference type="ARBA" id="ARBA00016943"/>
    </source>
</evidence>
<gene>
    <name evidence="13" type="primary">rbsK</name>
    <name evidence="15" type="ORF">A8C56_20730</name>
</gene>
<dbReference type="PRINTS" id="PR00990">
    <property type="entry name" value="RIBOKINASE"/>
</dbReference>
<keyword evidence="4 13" id="KW-0963">Cytoplasm</keyword>
<name>A0A1A9I8W3_9BACT</name>
<keyword evidence="6 13" id="KW-0479">Metal-binding</keyword>
<dbReference type="InterPro" id="IPR029056">
    <property type="entry name" value="Ribokinase-like"/>
</dbReference>